<feature type="compositionally biased region" description="Low complexity" evidence="1">
    <location>
        <begin position="1192"/>
        <end position="1216"/>
    </location>
</feature>
<accession>A0A6J5P4C2</accession>
<feature type="region of interest" description="Disordered" evidence="1">
    <location>
        <begin position="591"/>
        <end position="614"/>
    </location>
</feature>
<gene>
    <name evidence="3" type="ORF">UFOVP841_6</name>
</gene>
<proteinExistence type="predicted"/>
<feature type="transmembrane region" description="Helical" evidence="2">
    <location>
        <begin position="92"/>
        <end position="112"/>
    </location>
</feature>
<dbReference type="EMBL" id="LR796784">
    <property type="protein sequence ID" value="CAB4165892.1"/>
    <property type="molecule type" value="Genomic_DNA"/>
</dbReference>
<feature type="transmembrane region" description="Helical" evidence="2">
    <location>
        <begin position="124"/>
        <end position="145"/>
    </location>
</feature>
<evidence type="ECO:0000256" key="1">
    <source>
        <dbReference type="SAM" id="MobiDB-lite"/>
    </source>
</evidence>
<reference evidence="3" key="1">
    <citation type="submission" date="2020-04" db="EMBL/GenBank/DDBJ databases">
        <authorList>
            <person name="Chiriac C."/>
            <person name="Salcher M."/>
            <person name="Ghai R."/>
            <person name="Kavagutti S V."/>
        </authorList>
    </citation>
    <scope>NUCLEOTIDE SEQUENCE</scope>
</reference>
<feature type="compositionally biased region" description="Gly residues" evidence="1">
    <location>
        <begin position="924"/>
        <end position="945"/>
    </location>
</feature>
<keyword evidence="2" id="KW-0812">Transmembrane</keyword>
<feature type="region of interest" description="Disordered" evidence="1">
    <location>
        <begin position="1046"/>
        <end position="1071"/>
    </location>
</feature>
<evidence type="ECO:0000313" key="3">
    <source>
        <dbReference type="EMBL" id="CAB4165892.1"/>
    </source>
</evidence>
<feature type="region of interest" description="Disordered" evidence="1">
    <location>
        <begin position="913"/>
        <end position="959"/>
    </location>
</feature>
<evidence type="ECO:0000256" key="2">
    <source>
        <dbReference type="SAM" id="Phobius"/>
    </source>
</evidence>
<keyword evidence="2" id="KW-0472">Membrane</keyword>
<name>A0A6J5P4C2_9CAUD</name>
<feature type="transmembrane region" description="Helical" evidence="2">
    <location>
        <begin position="67"/>
        <end position="86"/>
    </location>
</feature>
<sequence length="1447" mass="143236">MQTQALAQQLQSQGRGGDTILAHITPEEAQLLESRGGSGTTNPVTGLPEFGFFSDLWRGFKKAVKKIAPIIMPAVAIFFPTLIPAVGTWLGASAALAPVVGAAALSAGVTLASGGSLKEVLTSAALAGATTFITPIVGNAISSAVTKTTGFAISQGVSSAIGSAAVSGGIAAARGGSLKQVLAAAASGAASNYLTNLASNAVNMINSATASGDISAVNQKAFDDAIYLASDAAQLKAAGLTEAQIASTLTGTGVNPNVASTVANGVARGFSPETVAFNTAASNPTGGIYVSGKSGATQSITAGNNLQLLQRAEDALMIATDAAGLRAQGLSTAQIKENLMATGVSETVAQSAANNSGRLDVNNLANTLQTSFATPGTNLYTSTDAVVGRDLGKPMSTEQTAAWRAEPYSESIAAGKITLADANVLNANGYTPEQVASLTASGYSGADLVDMASVGVPASTLTTMANTKIPESSINSLFRAGASANDIAGVSRNLIDTGRLSVDSAVNILGRDFDATAITNMVNRGLNVDTVANSGLNQTTVNRLLSNGIDVNNVINAVQNGYTTADTVNQYGSQGNIRDLGIIAKSGVPTPAAPGGAAPDPNSLNQLPLPPTPAAPPALTGTTGTFGDEAAFLAYDAAQLRAQGLGTAQIKSILVASGASDAAATYASTYAGYGYTPEQIVSTLNQYHRDVDLYPTPASTAAAAVNPGAPRAVDQFADIKTTAVQLRDMGWTPEDLQNWMTSAGVPADQARAISGFTPAAPVAPPTTVAGGTTTDPATGITYNADGSIADIGFNVQPGAPVDVAGPATGQVDRSAPGVTVGGSNLSLETDQYGYRIPPGTKYQNGLTYEGNGRWTLPNGRVNIIGAGGWDDPSVSGLDPNRSYVTKYGEFGTSTTGTGGTGGAEAGTGLGASGAGTAGATAGSTGTGTGTGAGTGTGGTGTGTGGTTDVTYTPGTGAGSGTYVDPTDAGTFTITPGATQPVAPSAPAGGTATTPAPYVPVMPIIPGGRTPAVITRPAGIDEINNGTAQYDPATNTYVVPVTPTTPAVTTPTTPAVTTPTTPAVTTPTTPTVVAPVTPTTPATPDPNSLNQLPLPPISVTPPPTTTITVPAGGDQIADGTARYDPEQDRYVVDVVVPVTPVVPGPGPGTPAVTTPGTGTVTQEMIDAANNTADPAGTLNNIINSGGTGGGTTTGTPTTDTAGTHGAGTGTTTTPGTGTVAGPGTIAGPGTTTTPGTGTVAGPVLPGSGTGTQPGTVIGGTGTQPGTVVGPGTGVVAGPGTGGTGPGGTGTEPGTGGTGTEPGTGTVVGPTAPVVPPVVETPTTPPVTETPTTPPEEPYVPVTPIIPEEPGGPGLEPFTPLPFKKLPPLPLPGLNPGWIAPAPYYQTTSPVQSKFYYGPRPYQPGPTFNQALYDTVPAPQQPWGLQQLYTPTNINQYFAQQAAGPVAPR</sequence>
<feature type="compositionally biased region" description="Gly residues" evidence="1">
    <location>
        <begin position="1246"/>
        <end position="1300"/>
    </location>
</feature>
<organism evidence="3">
    <name type="scientific">uncultured Caudovirales phage</name>
    <dbReference type="NCBI Taxonomy" id="2100421"/>
    <lineage>
        <taxon>Viruses</taxon>
        <taxon>Duplodnaviria</taxon>
        <taxon>Heunggongvirae</taxon>
        <taxon>Uroviricota</taxon>
        <taxon>Caudoviricetes</taxon>
        <taxon>Peduoviridae</taxon>
        <taxon>Maltschvirus</taxon>
        <taxon>Maltschvirus maltsch</taxon>
    </lineage>
</organism>
<feature type="region of interest" description="Disordered" evidence="1">
    <location>
        <begin position="1184"/>
        <end position="1337"/>
    </location>
</feature>
<feature type="compositionally biased region" description="Low complexity" evidence="1">
    <location>
        <begin position="1301"/>
        <end position="1329"/>
    </location>
</feature>
<protein>
    <submittedName>
        <fullName evidence="3">Uncharacterized protein</fullName>
    </submittedName>
</protein>
<feature type="compositionally biased region" description="Low complexity" evidence="1">
    <location>
        <begin position="1226"/>
        <end position="1245"/>
    </location>
</feature>
<keyword evidence="2" id="KW-1133">Transmembrane helix</keyword>